<dbReference type="PIRSF" id="PIRSF004960">
    <property type="entry name" value="MtrH_MtxH"/>
    <property type="match status" value="1"/>
</dbReference>
<dbReference type="GO" id="GO:0032259">
    <property type="term" value="P:methylation"/>
    <property type="evidence" value="ECO:0007669"/>
    <property type="project" value="UniProtKB-KW"/>
</dbReference>
<dbReference type="EC" id="7.2.1.4" evidence="6"/>
<dbReference type="UniPathway" id="UPA00640">
    <property type="reaction ID" value="UER00698"/>
</dbReference>
<name>E3GZ43_METFV</name>
<comment type="subunit">
    <text evidence="6">The complex is composed of 8 subunits; MtrA, MtrB, MtrC, MtrD, MtrE, MtrF, MtrG and MtrH.</text>
</comment>
<keyword evidence="3 6" id="KW-0489">Methyltransferase</keyword>
<keyword evidence="8" id="KW-1185">Reference proteome</keyword>
<keyword evidence="5 6" id="KW-1278">Translocase</keyword>
<proteinExistence type="inferred from homology"/>
<dbReference type="STRING" id="523846.Mfer_0776"/>
<evidence type="ECO:0000256" key="3">
    <source>
        <dbReference type="ARBA" id="ARBA00022603"/>
    </source>
</evidence>
<dbReference type="NCBIfam" id="NF002142">
    <property type="entry name" value="PRK00979.1-1"/>
    <property type="match status" value="1"/>
</dbReference>
<evidence type="ECO:0000256" key="5">
    <source>
        <dbReference type="ARBA" id="ARBA00022967"/>
    </source>
</evidence>
<dbReference type="Gene3D" id="3.20.20.20">
    <property type="entry name" value="Dihydropteroate synthase-like"/>
    <property type="match status" value="1"/>
</dbReference>
<evidence type="ECO:0000256" key="4">
    <source>
        <dbReference type="ARBA" id="ARBA00022679"/>
    </source>
</evidence>
<keyword evidence="6" id="KW-0484">Methanogenesis</keyword>
<evidence type="ECO:0000256" key="6">
    <source>
        <dbReference type="HAMAP-Rule" id="MF_01501"/>
    </source>
</evidence>
<keyword evidence="2 6" id="KW-0554">One-carbon metabolism</keyword>
<dbReference type="HAMAP" id="MF_01501">
    <property type="entry name" value="MtrH"/>
    <property type="match status" value="1"/>
</dbReference>
<dbReference type="NCBIfam" id="TIGR01114">
    <property type="entry name" value="mtrH"/>
    <property type="match status" value="1"/>
</dbReference>
<gene>
    <name evidence="6" type="primary">mtrH</name>
    <name evidence="7" type="ordered locus">Mfer_0776</name>
</gene>
<comment type="catalytic activity">
    <reaction evidence="6">
        <text>5-methyl-5,6,7,8-tetrahydromethanopterin + coenzyme M + 2 Na(+)(in) = 5,6,7,8-tetrahydromethanopterin + methyl-coenzyme M + 2 Na(+)(out)</text>
        <dbReference type="Rhea" id="RHEA:53492"/>
        <dbReference type="ChEBI" id="CHEBI:29101"/>
        <dbReference type="ChEBI" id="CHEBI:58103"/>
        <dbReference type="ChEBI" id="CHEBI:58116"/>
        <dbReference type="ChEBI" id="CHEBI:58286"/>
        <dbReference type="ChEBI" id="CHEBI:58319"/>
        <dbReference type="EC" id="7.2.1.4"/>
    </reaction>
</comment>
<dbReference type="HOGENOM" id="CLU_048697_0_0_2"/>
<dbReference type="SUPFAM" id="SSF51717">
    <property type="entry name" value="Dihydropteroate synthetase-like"/>
    <property type="match status" value="1"/>
</dbReference>
<sequence>MFRFDKEQIVLDIAGVKIGGQPGEYPTVLAGTIFYGGHSIIEDEKKGVFDKDKAEELIKIQEEMSDTTGNPHLVQVFGATEDAIVKYLEFVADVTDVPFLIDSTSADARIAGAKYVDEIGVADRAIYNSINMSGEEKEFDALKETDVSASIVLGFNAMDPSVEGKIAIWENGGDALDKGLLEIAEECGIDKPLLDVAVTPLGQGAGNAIRTTYVAKSKWGYPVGSGIHNVPSAWDWLREYRKEHKEAWPICDVGSNLIQQMAGGDFVLYGPIENAKMAFPACAMCDVFIAEAVKDIGTEPIEEHPFFKLL</sequence>
<dbReference type="InterPro" id="IPR028342">
    <property type="entry name" value="MtrH"/>
</dbReference>
<keyword evidence="4 6" id="KW-0808">Transferase</keyword>
<dbReference type="GO" id="GO:0019386">
    <property type="term" value="P:methanogenesis, from carbon dioxide"/>
    <property type="evidence" value="ECO:0007669"/>
    <property type="project" value="UniProtKB-UniRule"/>
</dbReference>
<dbReference type="Pfam" id="PF02007">
    <property type="entry name" value="MtrH"/>
    <property type="match status" value="1"/>
</dbReference>
<organism evidence="7 8">
    <name type="scientific">Methanothermus fervidus (strain ATCC 43054 / DSM 2088 / JCM 10308 / V24 S)</name>
    <dbReference type="NCBI Taxonomy" id="523846"/>
    <lineage>
        <taxon>Archaea</taxon>
        <taxon>Methanobacteriati</taxon>
        <taxon>Methanobacteriota</taxon>
        <taxon>Methanomada group</taxon>
        <taxon>Methanobacteria</taxon>
        <taxon>Methanobacteriales</taxon>
        <taxon>Methanothermaceae</taxon>
        <taxon>Methanothermus</taxon>
    </lineage>
</organism>
<dbReference type="GO" id="GO:0030269">
    <property type="term" value="F:tetrahydromethanopterin S-methyltransferase activity"/>
    <property type="evidence" value="ECO:0007669"/>
    <property type="project" value="UniProtKB-UniRule"/>
</dbReference>
<dbReference type="GO" id="GO:0006730">
    <property type="term" value="P:one-carbon metabolic process"/>
    <property type="evidence" value="ECO:0007669"/>
    <property type="project" value="UniProtKB-UniRule"/>
</dbReference>
<evidence type="ECO:0000256" key="2">
    <source>
        <dbReference type="ARBA" id="ARBA00022563"/>
    </source>
</evidence>
<protein>
    <recommendedName>
        <fullName evidence="6">Tetrahydromethanopterin S-methyltransferase subunit H</fullName>
        <ecNumber evidence="6">7.2.1.4</ecNumber>
    </recommendedName>
    <alternativeName>
        <fullName evidence="6">N5-methyltetrahydromethanopterin--coenzyme M methyltransferase subunit H</fullName>
    </alternativeName>
</protein>
<dbReference type="InterPro" id="IPR011005">
    <property type="entry name" value="Dihydropteroate_synth-like_sf"/>
</dbReference>
<dbReference type="InterPro" id="IPR023467">
    <property type="entry name" value="MeTrfase_MtrH/MtxH"/>
</dbReference>
<dbReference type="OrthoDB" id="18811at2157"/>
<dbReference type="AlphaFoldDB" id="E3GZ43"/>
<evidence type="ECO:0000256" key="1">
    <source>
        <dbReference type="ARBA" id="ARBA00006230"/>
    </source>
</evidence>
<evidence type="ECO:0000313" key="7">
    <source>
        <dbReference type="EMBL" id="ADP77575.1"/>
    </source>
</evidence>
<comment type="function">
    <text evidence="6">Part of a complex that catalyzes the formation of methyl-coenzyme M and tetrahydromethanopterin from coenzyme M and methyl-tetrahydromethanopterin. This is an energy-conserving, sodium-ion translocating step. MtrH catalyzes the transfer of the methyl group from methyl-tetrahydromethanopterin to the corrinoid prosthetic group of MtrA.</text>
</comment>
<evidence type="ECO:0000313" key="8">
    <source>
        <dbReference type="Proteomes" id="UP000002315"/>
    </source>
</evidence>
<comment type="pathway">
    <text evidence="6">One-carbon metabolism; methanogenesis from CO(2); methyl-coenzyme M from 5,10-methylene-5,6,7,8-tetrahydromethanopterin: step 2/2.</text>
</comment>
<dbReference type="EMBL" id="CP002278">
    <property type="protein sequence ID" value="ADP77575.1"/>
    <property type="molecule type" value="Genomic_DNA"/>
</dbReference>
<comment type="similarity">
    <text evidence="1 6">Belongs to the MtrH family.</text>
</comment>
<reference evidence="7 8" key="1">
    <citation type="journal article" date="2010" name="Stand. Genomic Sci.">
        <title>Complete genome sequence of Methanothermus fervidus type strain (V24S).</title>
        <authorList>
            <person name="Anderson I."/>
            <person name="Djao O.D."/>
            <person name="Misra M."/>
            <person name="Chertkov O."/>
            <person name="Nolan M."/>
            <person name="Lucas S."/>
            <person name="Lapidus A."/>
            <person name="Del Rio T.G."/>
            <person name="Tice H."/>
            <person name="Cheng J.F."/>
            <person name="Tapia R."/>
            <person name="Han C."/>
            <person name="Goodwin L."/>
            <person name="Pitluck S."/>
            <person name="Liolios K."/>
            <person name="Ivanova N."/>
            <person name="Mavromatis K."/>
            <person name="Mikhailova N."/>
            <person name="Pati A."/>
            <person name="Brambilla E."/>
            <person name="Chen A."/>
            <person name="Palaniappan K."/>
            <person name="Land M."/>
            <person name="Hauser L."/>
            <person name="Chang Y.J."/>
            <person name="Jeffries C.D."/>
            <person name="Sikorski J."/>
            <person name="Spring S."/>
            <person name="Rohde M."/>
            <person name="Eichinger K."/>
            <person name="Huber H."/>
            <person name="Wirth R."/>
            <person name="Goker M."/>
            <person name="Detter J.C."/>
            <person name="Woyke T."/>
            <person name="Bristow J."/>
            <person name="Eisen J.A."/>
            <person name="Markowitz V."/>
            <person name="Hugenholtz P."/>
            <person name="Klenk H.P."/>
            <person name="Kyrpides N.C."/>
        </authorList>
    </citation>
    <scope>NUCLEOTIDE SEQUENCE [LARGE SCALE GENOMIC DNA]</scope>
    <source>
        <strain evidence="8">ATCC 43054 / DSM 2088 / JCM 10308 / V24 S</strain>
    </source>
</reference>
<dbReference type="Proteomes" id="UP000002315">
    <property type="component" value="Chromosome"/>
</dbReference>
<dbReference type="KEGG" id="mfv:Mfer_0776"/>
<accession>E3GZ43</accession>
<dbReference type="PIRSF" id="PIRSF500206">
    <property type="entry name" value="MtrH"/>
    <property type="match status" value="1"/>
</dbReference>